<feature type="region of interest" description="Disordered" evidence="1">
    <location>
        <begin position="126"/>
        <end position="170"/>
    </location>
</feature>
<proteinExistence type="predicted"/>
<dbReference type="EMBL" id="MU004403">
    <property type="protein sequence ID" value="KAF2652405.1"/>
    <property type="molecule type" value="Genomic_DNA"/>
</dbReference>
<evidence type="ECO:0000313" key="2">
    <source>
        <dbReference type="EMBL" id="KAF2652405.1"/>
    </source>
</evidence>
<keyword evidence="3" id="KW-1185">Reference proteome</keyword>
<feature type="compositionally biased region" description="Polar residues" evidence="1">
    <location>
        <begin position="196"/>
        <end position="216"/>
    </location>
</feature>
<feature type="compositionally biased region" description="Polar residues" evidence="1">
    <location>
        <begin position="160"/>
        <end position="170"/>
    </location>
</feature>
<feature type="region of interest" description="Disordered" evidence="1">
    <location>
        <begin position="194"/>
        <end position="247"/>
    </location>
</feature>
<reference evidence="2" key="1">
    <citation type="journal article" date="2020" name="Stud. Mycol.">
        <title>101 Dothideomycetes genomes: a test case for predicting lifestyles and emergence of pathogens.</title>
        <authorList>
            <person name="Haridas S."/>
            <person name="Albert R."/>
            <person name="Binder M."/>
            <person name="Bloem J."/>
            <person name="Labutti K."/>
            <person name="Salamov A."/>
            <person name="Andreopoulos B."/>
            <person name="Baker S."/>
            <person name="Barry K."/>
            <person name="Bills G."/>
            <person name="Bluhm B."/>
            <person name="Cannon C."/>
            <person name="Castanera R."/>
            <person name="Culley D."/>
            <person name="Daum C."/>
            <person name="Ezra D."/>
            <person name="Gonzalez J."/>
            <person name="Henrissat B."/>
            <person name="Kuo A."/>
            <person name="Liang C."/>
            <person name="Lipzen A."/>
            <person name="Lutzoni F."/>
            <person name="Magnuson J."/>
            <person name="Mondo S."/>
            <person name="Nolan M."/>
            <person name="Ohm R."/>
            <person name="Pangilinan J."/>
            <person name="Park H.-J."/>
            <person name="Ramirez L."/>
            <person name="Alfaro M."/>
            <person name="Sun H."/>
            <person name="Tritt A."/>
            <person name="Yoshinaga Y."/>
            <person name="Zwiers L.-H."/>
            <person name="Turgeon B."/>
            <person name="Goodwin S."/>
            <person name="Spatafora J."/>
            <person name="Crous P."/>
            <person name="Grigoriev I."/>
        </authorList>
    </citation>
    <scope>NUCLEOTIDE SEQUENCE</scope>
    <source>
        <strain evidence="2">CBS 122681</strain>
    </source>
</reference>
<gene>
    <name evidence="2" type="ORF">K491DRAFT_50429</name>
</gene>
<feature type="region of interest" description="Disordered" evidence="1">
    <location>
        <begin position="683"/>
        <end position="745"/>
    </location>
</feature>
<feature type="compositionally biased region" description="Polar residues" evidence="1">
    <location>
        <begin position="638"/>
        <end position="650"/>
    </location>
</feature>
<feature type="region of interest" description="Disordered" evidence="1">
    <location>
        <begin position="458"/>
        <end position="528"/>
    </location>
</feature>
<organism evidence="2 3">
    <name type="scientific">Lophiostoma macrostomum CBS 122681</name>
    <dbReference type="NCBI Taxonomy" id="1314788"/>
    <lineage>
        <taxon>Eukaryota</taxon>
        <taxon>Fungi</taxon>
        <taxon>Dikarya</taxon>
        <taxon>Ascomycota</taxon>
        <taxon>Pezizomycotina</taxon>
        <taxon>Dothideomycetes</taxon>
        <taxon>Pleosporomycetidae</taxon>
        <taxon>Pleosporales</taxon>
        <taxon>Lophiostomataceae</taxon>
        <taxon>Lophiostoma</taxon>
    </lineage>
</organism>
<sequence>MNKSSVSFTILQQMYFIPFHAQLAPPTRNIDHGRLLQFSNSRRQKNDQDNLRHAVPPSRLTPNNNSTVAIASSNDQTSRSTCYSLSTSVLHQWRNQASHVVPPLLKPRAHAARFHNLFASKLYPYHTHSQHKSGPGTCPQRPRDKPEKETSELSCPVAESDTQTIGQTNPQAVSLDHARAQKNIWDYKSVPLSKRWSGSGQPSLSSKRASRQSQLLSEHDDSQQTELTLDLESDQRTSTSSLNVNQKRMGMVGLSPLVHSASRGSSDKITPFPFVTALGPYSDVELRNFPTSVLETDLVIEMEMFLANLETRRQEAKDLFMESSDSGPQQAKTRERKDTLVQDNAVGVKDISGNPVEASDCGLHEMQSVITRHCAGCRCSSSPEDALVVHNYLQVAKTPMEDNSYTGNTPSVSCSLSSVEEKHSTGLSFSCVGLGRAGLPEDDSSGLQVTSPLTYSSKVGKVHGSGQPQASLTQSGFVPRESRFVSEPQSTVCTEEEAASSGSGSPRTQQLDERKEVSGAMLSNPPPPTIRIIEAEVVRHSDATFPGSSPDTDQASISLEHSFQHAIEKAMNHSVFQKHLSPPPPPSNELVNFESVSHSAMGQHELPISPTHDFDTALRCAMSHHSVSSSASVSSPSDAQPNQRGTTFSIGSDSFEVTAEASASLHAETLRLLSGLQPINPYATKPFGKRPNPKLRAKQSAQASSTLGSNTVTDARASGLRRIPEDPSLHSPVMHSASEKRHRRKRIVSEAHCMMNARTGLGRFGYDAEW</sequence>
<accession>A0A6A6SXF6</accession>
<evidence type="ECO:0000313" key="3">
    <source>
        <dbReference type="Proteomes" id="UP000799324"/>
    </source>
</evidence>
<feature type="compositionally biased region" description="Polar residues" evidence="1">
    <location>
        <begin position="60"/>
        <end position="74"/>
    </location>
</feature>
<dbReference type="AlphaFoldDB" id="A0A6A6SXF6"/>
<dbReference type="Proteomes" id="UP000799324">
    <property type="component" value="Unassembled WGS sequence"/>
</dbReference>
<feature type="region of interest" description="Disordered" evidence="1">
    <location>
        <begin position="628"/>
        <end position="650"/>
    </location>
</feature>
<feature type="compositionally biased region" description="Basic residues" evidence="1">
    <location>
        <begin position="687"/>
        <end position="697"/>
    </location>
</feature>
<feature type="compositionally biased region" description="Polar residues" evidence="1">
    <location>
        <begin position="236"/>
        <end position="246"/>
    </location>
</feature>
<feature type="compositionally biased region" description="Polar residues" evidence="1">
    <location>
        <begin position="699"/>
        <end position="713"/>
    </location>
</feature>
<evidence type="ECO:0000256" key="1">
    <source>
        <dbReference type="SAM" id="MobiDB-lite"/>
    </source>
</evidence>
<feature type="compositionally biased region" description="Polar residues" evidence="1">
    <location>
        <begin position="466"/>
        <end position="476"/>
    </location>
</feature>
<protein>
    <submittedName>
        <fullName evidence="2">Uncharacterized protein</fullName>
    </submittedName>
</protein>
<feature type="region of interest" description="Disordered" evidence="1">
    <location>
        <begin position="41"/>
        <end position="74"/>
    </location>
</feature>
<feature type="compositionally biased region" description="Low complexity" evidence="1">
    <location>
        <begin position="628"/>
        <end position="637"/>
    </location>
</feature>
<name>A0A6A6SXF6_9PLEO</name>
<feature type="compositionally biased region" description="Basic and acidic residues" evidence="1">
    <location>
        <begin position="141"/>
        <end position="151"/>
    </location>
</feature>